<evidence type="ECO:0000256" key="1">
    <source>
        <dbReference type="ARBA" id="ARBA00004123"/>
    </source>
</evidence>
<evidence type="ECO:0000256" key="5">
    <source>
        <dbReference type="SAM" id="MobiDB-lite"/>
    </source>
</evidence>
<dbReference type="GeneID" id="37269221"/>
<dbReference type="RefSeq" id="XP_025600339.1">
    <property type="nucleotide sequence ID" value="XM_025741677.1"/>
</dbReference>
<evidence type="ECO:0000313" key="6">
    <source>
        <dbReference type="EMBL" id="PWO00061.1"/>
    </source>
</evidence>
<dbReference type="InterPro" id="IPR010301">
    <property type="entry name" value="RRP1"/>
</dbReference>
<dbReference type="GO" id="GO:0006364">
    <property type="term" value="P:rRNA processing"/>
    <property type="evidence" value="ECO:0007669"/>
    <property type="project" value="UniProtKB-KW"/>
</dbReference>
<keyword evidence="3" id="KW-0698">rRNA processing</keyword>
<keyword evidence="7" id="KW-1185">Reference proteome</keyword>
<protein>
    <submittedName>
        <fullName evidence="6">Nop52-domain-containing protein</fullName>
    </submittedName>
</protein>
<comment type="subcellular location">
    <subcellularLocation>
        <location evidence="1">Nucleus</location>
    </subcellularLocation>
</comment>
<keyword evidence="4" id="KW-0539">Nucleus</keyword>
<name>A0A316ZEA7_9BASI</name>
<evidence type="ECO:0000256" key="2">
    <source>
        <dbReference type="ARBA" id="ARBA00006374"/>
    </source>
</evidence>
<dbReference type="EMBL" id="KZ819286">
    <property type="protein sequence ID" value="PWO00061.1"/>
    <property type="molecule type" value="Genomic_DNA"/>
</dbReference>
<dbReference type="GO" id="GO:0005634">
    <property type="term" value="C:nucleus"/>
    <property type="evidence" value="ECO:0007669"/>
    <property type="project" value="UniProtKB-SubCell"/>
</dbReference>
<dbReference type="PANTHER" id="PTHR13026:SF0">
    <property type="entry name" value="RIBOSOMAL RNA PROCESSING 1B"/>
    <property type="match status" value="1"/>
</dbReference>
<reference evidence="6 7" key="1">
    <citation type="journal article" date="2018" name="Mol. Biol. Evol.">
        <title>Broad Genomic Sampling Reveals a Smut Pathogenic Ancestry of the Fungal Clade Ustilaginomycotina.</title>
        <authorList>
            <person name="Kijpornyongpan T."/>
            <person name="Mondo S.J."/>
            <person name="Barry K."/>
            <person name="Sandor L."/>
            <person name="Lee J."/>
            <person name="Lipzen A."/>
            <person name="Pangilinan J."/>
            <person name="LaButti K."/>
            <person name="Hainaut M."/>
            <person name="Henrissat B."/>
            <person name="Grigoriev I.V."/>
            <person name="Spatafora J.W."/>
            <person name="Aime M.C."/>
        </authorList>
    </citation>
    <scope>NUCLEOTIDE SEQUENCE [LARGE SCALE GENOMIC DNA]</scope>
    <source>
        <strain evidence="6 7">MCA 4186</strain>
    </source>
</reference>
<dbReference type="GO" id="GO:0030688">
    <property type="term" value="C:preribosome, small subunit precursor"/>
    <property type="evidence" value="ECO:0007669"/>
    <property type="project" value="InterPro"/>
</dbReference>
<feature type="compositionally biased region" description="Low complexity" evidence="5">
    <location>
        <begin position="1"/>
        <end position="11"/>
    </location>
</feature>
<comment type="similarity">
    <text evidence="2">Belongs to the RRP1 family.</text>
</comment>
<evidence type="ECO:0000313" key="7">
    <source>
        <dbReference type="Proteomes" id="UP000245946"/>
    </source>
</evidence>
<dbReference type="STRING" id="58919.A0A316ZEA7"/>
<dbReference type="PANTHER" id="PTHR13026">
    <property type="entry name" value="NNP-1 PROTEIN NOVEL NUCLEAR PROTEIN 1 NOP52"/>
    <property type="match status" value="1"/>
</dbReference>
<accession>A0A316ZEA7</accession>
<dbReference type="AlphaFoldDB" id="A0A316ZEA7"/>
<dbReference type="Proteomes" id="UP000245946">
    <property type="component" value="Unassembled WGS sequence"/>
</dbReference>
<dbReference type="OrthoDB" id="2019504at2759"/>
<proteinExistence type="inferred from homology"/>
<dbReference type="Pfam" id="PF05997">
    <property type="entry name" value="Nop52"/>
    <property type="match status" value="1"/>
</dbReference>
<sequence>MSSASSSAAARPAKKQRRAPRAAPDAPAELPMGRFLASPEKKLRDGAVRSLAAFLSQRAAAEPISREDMAKLWKGIFYCFWMSDKPLVQQALAQELADLVLLVPRAAAPSSSTSAAPACQAALGFLEGFWDAIVREWSGLDKWRMDKFYLLVRRFANAGFRLVAREQWDAAAVAELARIMRKQGGPMCPNDVKVPDSITYHLADVYLEELEKAIVSQEAGGETAPTPLLDLLQPWVVTVASAHSGPMYTRIMDNVLHPLLRDLLVDPPAEDEDEADAAAELSFPRLLATAAAPPAAELGDEEYDDAARKSGRRAQLRLALFRRLFAEASRPEALQARRHNLYKLWEAERARMDDAEDSE</sequence>
<evidence type="ECO:0000256" key="3">
    <source>
        <dbReference type="ARBA" id="ARBA00022552"/>
    </source>
</evidence>
<evidence type="ECO:0000256" key="4">
    <source>
        <dbReference type="ARBA" id="ARBA00023242"/>
    </source>
</evidence>
<organism evidence="6 7">
    <name type="scientific">Tilletiopsis washingtonensis</name>
    <dbReference type="NCBI Taxonomy" id="58919"/>
    <lineage>
        <taxon>Eukaryota</taxon>
        <taxon>Fungi</taxon>
        <taxon>Dikarya</taxon>
        <taxon>Basidiomycota</taxon>
        <taxon>Ustilaginomycotina</taxon>
        <taxon>Exobasidiomycetes</taxon>
        <taxon>Entylomatales</taxon>
        <taxon>Entylomatales incertae sedis</taxon>
        <taxon>Tilletiopsis</taxon>
    </lineage>
</organism>
<gene>
    <name evidence="6" type="ORF">FA09DRAFT_328190</name>
</gene>
<feature type="region of interest" description="Disordered" evidence="5">
    <location>
        <begin position="1"/>
        <end position="31"/>
    </location>
</feature>